<dbReference type="OMA" id="IRTMPEF"/>
<dbReference type="PANTHER" id="PTHR33233:SF17">
    <property type="entry name" value="DUF4283 DOMAIN-CONTAINING PROTEIN"/>
    <property type="match status" value="1"/>
</dbReference>
<dbReference type="InterPro" id="IPR025558">
    <property type="entry name" value="DUF4283"/>
</dbReference>
<dbReference type="KEGG" id="nta:107797766"/>
<dbReference type="AlphaFoldDB" id="A0A1S4AHN9"/>
<proteinExistence type="predicted"/>
<dbReference type="Pfam" id="PF14111">
    <property type="entry name" value="DUF4283"/>
    <property type="match status" value="1"/>
</dbReference>
<organism evidence="2">
    <name type="scientific">Nicotiana tabacum</name>
    <name type="common">Common tobacco</name>
    <dbReference type="NCBI Taxonomy" id="4097"/>
    <lineage>
        <taxon>Eukaryota</taxon>
        <taxon>Viridiplantae</taxon>
        <taxon>Streptophyta</taxon>
        <taxon>Embryophyta</taxon>
        <taxon>Tracheophyta</taxon>
        <taxon>Spermatophyta</taxon>
        <taxon>Magnoliopsida</taxon>
        <taxon>eudicotyledons</taxon>
        <taxon>Gunneridae</taxon>
        <taxon>Pentapetalae</taxon>
        <taxon>asterids</taxon>
        <taxon>lamiids</taxon>
        <taxon>Solanales</taxon>
        <taxon>Solanaceae</taxon>
        <taxon>Nicotianoideae</taxon>
        <taxon>Nicotianeae</taxon>
        <taxon>Nicotiana</taxon>
    </lineage>
</organism>
<protein>
    <recommendedName>
        <fullName evidence="1">DUF4283 domain-containing protein</fullName>
    </recommendedName>
</protein>
<feature type="domain" description="DUF4283" evidence="1">
    <location>
        <begin position="20"/>
        <end position="104"/>
    </location>
</feature>
<reference evidence="2" key="1">
    <citation type="submission" date="2025-08" db="UniProtKB">
        <authorList>
            <consortium name="RefSeq"/>
        </authorList>
    </citation>
    <scope>IDENTIFICATION</scope>
</reference>
<evidence type="ECO:0000259" key="1">
    <source>
        <dbReference type="Pfam" id="PF14111"/>
    </source>
</evidence>
<dbReference type="RefSeq" id="XP_016476207.1">
    <property type="nucleotide sequence ID" value="XM_016620721.1"/>
</dbReference>
<evidence type="ECO:0000313" key="2">
    <source>
        <dbReference type="RefSeq" id="XP_016476207.1"/>
    </source>
</evidence>
<accession>A0A1S4AHN9</accession>
<sequence length="235" mass="26666">MAADGEIVVQLEEDDVAAETEKWNLSLVAYVVGNTPSIGAMERFIANQWNFVTKPKVLLHNDGYFVIRFASAKDRNAVLFFGPYTLYNQLIILRSWSVDFDFNEEVLRTILLGVKLPNMPLKCWSERSLSKIGSGLGKPIYADECTSKAERISYSRLLIEMDVSRPLPGTIKVCDPIGKIIDQPLAYDWKPQYCHLKDEMKKLAKREPGKVEDRIAQAREKLKTIQIQMRDPAGA</sequence>
<name>A0A1S4AHN9_TOBAC</name>
<dbReference type="OrthoDB" id="1227261at2759"/>
<gene>
    <name evidence="2" type="primary">LOC107797766</name>
</gene>
<dbReference type="PaxDb" id="4097-A0A1S4AHN9"/>
<dbReference type="PANTHER" id="PTHR33233">
    <property type="entry name" value="ENDONUCLEASE/EXONUCLEASE/PHOSPHATASE"/>
    <property type="match status" value="1"/>
</dbReference>